<dbReference type="AlphaFoldDB" id="A0A3B1A6S5"/>
<dbReference type="InterPro" id="IPR006638">
    <property type="entry name" value="Elp3/MiaA/NifB-like_rSAM"/>
</dbReference>
<dbReference type="Gene3D" id="1.10.10.920">
    <property type="match status" value="1"/>
</dbReference>
<keyword evidence="15" id="KW-0627">Porphyrin biosynthesis</keyword>
<proteinExistence type="inferred from homology"/>
<sequence length="467" mass="54002">MDQSIIFDPELIKRYDKSGPRYTSYPTAVQFDERFTIETYQKWIEKSNELSRTLPNPKPISLYFHIPFCDTVCFYCGCNKVVTKDRTRSSPYLDRLCKEIEMQAALFDDNRPVTQLHWGGGTPTFLNNDEMRRLMDCTRKHFNVVDDDIGEFSIEIDPREADAEKVAVLRELGFNRMSLGIQDFDEKVQKAVNRIQSEEQTLLVLNSARAEGFRSVSVDLIYGLPFQSVDSFRRTLERIVEVDPDRISVFNYAHLPELFKPQRRINEDDLPLPEEKLKILQLTIEHLQQAGYVYIGMDHFAKPDDELCLAQNDDTLYRNFQGYSTHADCDLVGMGVTSISMVGSSYSQNVKGMDEYYAVIDAGKLPVYRGVDLSEDDILRREVITRLICHFHLNMPRIEREFNINFAEYFAAELEDVKQFTGDGLVTLDAEEIRVNPKGRLLIRNICMVFDRYLREKQGAGSFSKVI</sequence>
<evidence type="ECO:0000256" key="16">
    <source>
        <dbReference type="ARBA" id="ARBA00030263"/>
    </source>
</evidence>
<dbReference type="InterPro" id="IPR034505">
    <property type="entry name" value="Coproporphyrinogen-III_oxidase"/>
</dbReference>
<dbReference type="Gene3D" id="3.80.30.20">
    <property type="entry name" value="tm_1862 like domain"/>
    <property type="match status" value="1"/>
</dbReference>
<comment type="catalytic activity">
    <reaction evidence="17">
        <text>coproporphyrinogen III + 2 S-adenosyl-L-methionine = protoporphyrinogen IX + 2 5'-deoxyadenosine + 2 L-methionine + 2 CO2</text>
        <dbReference type="Rhea" id="RHEA:15425"/>
        <dbReference type="ChEBI" id="CHEBI:16526"/>
        <dbReference type="ChEBI" id="CHEBI:17319"/>
        <dbReference type="ChEBI" id="CHEBI:57307"/>
        <dbReference type="ChEBI" id="CHEBI:57309"/>
        <dbReference type="ChEBI" id="CHEBI:57844"/>
        <dbReference type="ChEBI" id="CHEBI:59789"/>
        <dbReference type="EC" id="1.3.98.3"/>
    </reaction>
</comment>
<dbReference type="UniPathway" id="UPA00251">
    <property type="reaction ID" value="UER00323"/>
</dbReference>
<comment type="subcellular location">
    <subcellularLocation>
        <location evidence="2">Cytoplasm</location>
    </subcellularLocation>
</comment>
<dbReference type="SMART" id="SM00729">
    <property type="entry name" value="Elp3"/>
    <property type="match status" value="1"/>
</dbReference>
<dbReference type="GO" id="GO:0051539">
    <property type="term" value="F:4 iron, 4 sulfur cluster binding"/>
    <property type="evidence" value="ECO:0007669"/>
    <property type="project" value="UniProtKB-KW"/>
</dbReference>
<dbReference type="SFLD" id="SFLDS00029">
    <property type="entry name" value="Radical_SAM"/>
    <property type="match status" value="1"/>
</dbReference>
<name>A0A3B1A6S5_9ZZZZ</name>
<evidence type="ECO:0000256" key="6">
    <source>
        <dbReference type="ARBA" id="ARBA00011912"/>
    </source>
</evidence>
<reference evidence="19" key="1">
    <citation type="submission" date="2018-06" db="EMBL/GenBank/DDBJ databases">
        <authorList>
            <person name="Zhirakovskaya E."/>
        </authorList>
    </citation>
    <scope>NUCLEOTIDE SEQUENCE</scope>
</reference>
<evidence type="ECO:0000256" key="4">
    <source>
        <dbReference type="ARBA" id="ARBA00005493"/>
    </source>
</evidence>
<dbReference type="PANTHER" id="PTHR13932:SF6">
    <property type="entry name" value="OXYGEN-INDEPENDENT COPROPORPHYRINOGEN III OXIDASE"/>
    <property type="match status" value="1"/>
</dbReference>
<keyword evidence="10" id="KW-0949">S-adenosyl-L-methionine</keyword>
<dbReference type="InterPro" id="IPR058240">
    <property type="entry name" value="rSAM_sf"/>
</dbReference>
<gene>
    <name evidence="19" type="ORF">MNBD_GAMMA18-161</name>
</gene>
<keyword evidence="14" id="KW-0411">Iron-sulfur</keyword>
<comment type="subunit">
    <text evidence="5">Monomer.</text>
</comment>
<dbReference type="GO" id="GO:0004109">
    <property type="term" value="F:coproporphyrinogen oxidase activity"/>
    <property type="evidence" value="ECO:0007669"/>
    <property type="project" value="InterPro"/>
</dbReference>
<dbReference type="Pfam" id="PF06969">
    <property type="entry name" value="HemN_C"/>
    <property type="match status" value="1"/>
</dbReference>
<evidence type="ECO:0000256" key="2">
    <source>
        <dbReference type="ARBA" id="ARBA00004496"/>
    </source>
</evidence>
<organism evidence="19">
    <name type="scientific">hydrothermal vent metagenome</name>
    <dbReference type="NCBI Taxonomy" id="652676"/>
    <lineage>
        <taxon>unclassified sequences</taxon>
        <taxon>metagenomes</taxon>
        <taxon>ecological metagenomes</taxon>
    </lineage>
</organism>
<evidence type="ECO:0000313" key="19">
    <source>
        <dbReference type="EMBL" id="VAW88606.1"/>
    </source>
</evidence>
<evidence type="ECO:0000256" key="1">
    <source>
        <dbReference type="ARBA" id="ARBA00001966"/>
    </source>
</evidence>
<evidence type="ECO:0000256" key="15">
    <source>
        <dbReference type="ARBA" id="ARBA00023244"/>
    </source>
</evidence>
<dbReference type="GO" id="GO:0046872">
    <property type="term" value="F:metal ion binding"/>
    <property type="evidence" value="ECO:0007669"/>
    <property type="project" value="UniProtKB-KW"/>
</dbReference>
<keyword evidence="13" id="KW-0408">Iron</keyword>
<accession>A0A3B1A6S5</accession>
<comment type="similarity">
    <text evidence="4">Belongs to the anaerobic coproporphyrinogen-III oxidase family.</text>
</comment>
<evidence type="ECO:0000256" key="5">
    <source>
        <dbReference type="ARBA" id="ARBA00011245"/>
    </source>
</evidence>
<evidence type="ECO:0000256" key="10">
    <source>
        <dbReference type="ARBA" id="ARBA00022691"/>
    </source>
</evidence>
<evidence type="ECO:0000256" key="11">
    <source>
        <dbReference type="ARBA" id="ARBA00022723"/>
    </source>
</evidence>
<comment type="pathway">
    <text evidence="3">Porphyrin-containing compound metabolism; protoporphyrin-IX biosynthesis; protoporphyrinogen-IX from coproporphyrinogen-III (AdoMet route): step 1/1.</text>
</comment>
<dbReference type="EMBL" id="UOFP01000228">
    <property type="protein sequence ID" value="VAW88606.1"/>
    <property type="molecule type" value="Genomic_DNA"/>
</dbReference>
<keyword evidence="12 19" id="KW-0560">Oxidoreductase</keyword>
<keyword evidence="8" id="KW-0004">4Fe-4S</keyword>
<dbReference type="Pfam" id="PF04055">
    <property type="entry name" value="Radical_SAM"/>
    <property type="match status" value="1"/>
</dbReference>
<keyword evidence="11" id="KW-0479">Metal-binding</keyword>
<dbReference type="GO" id="GO:0006782">
    <property type="term" value="P:protoporphyrinogen IX biosynthetic process"/>
    <property type="evidence" value="ECO:0007669"/>
    <property type="project" value="UniProtKB-UniPathway"/>
</dbReference>
<dbReference type="SFLD" id="SFLDG01082">
    <property type="entry name" value="B12-binding_domain_containing"/>
    <property type="match status" value="1"/>
</dbReference>
<protein>
    <recommendedName>
        <fullName evidence="7">Oxygen-independent coproporphyrinogen III oxidase</fullName>
        <ecNumber evidence="6">1.3.98.3</ecNumber>
    </recommendedName>
    <alternativeName>
        <fullName evidence="16">Coproporphyrinogen III dehydrogenase</fullName>
    </alternativeName>
</protein>
<dbReference type="FunFam" id="3.80.30.20:FF:000012">
    <property type="entry name" value="Coproporphyrinogen-III oxidase"/>
    <property type="match status" value="1"/>
</dbReference>
<dbReference type="InterPro" id="IPR004558">
    <property type="entry name" value="Coprogen_oxidase_HemN"/>
</dbReference>
<evidence type="ECO:0000259" key="18">
    <source>
        <dbReference type="PROSITE" id="PS51918"/>
    </source>
</evidence>
<feature type="domain" description="Radical SAM core" evidence="18">
    <location>
        <begin position="54"/>
        <end position="290"/>
    </location>
</feature>
<comment type="cofactor">
    <cofactor evidence="1">
        <name>[4Fe-4S] cluster</name>
        <dbReference type="ChEBI" id="CHEBI:49883"/>
    </cofactor>
</comment>
<evidence type="ECO:0000256" key="3">
    <source>
        <dbReference type="ARBA" id="ARBA00004785"/>
    </source>
</evidence>
<evidence type="ECO:0000256" key="17">
    <source>
        <dbReference type="ARBA" id="ARBA00048321"/>
    </source>
</evidence>
<dbReference type="PROSITE" id="PS51918">
    <property type="entry name" value="RADICAL_SAM"/>
    <property type="match status" value="1"/>
</dbReference>
<dbReference type="SFLD" id="SFLDG01065">
    <property type="entry name" value="anaerobic_coproporphyrinogen-I"/>
    <property type="match status" value="1"/>
</dbReference>
<dbReference type="SUPFAM" id="SSF102114">
    <property type="entry name" value="Radical SAM enzymes"/>
    <property type="match status" value="1"/>
</dbReference>
<dbReference type="InterPro" id="IPR010723">
    <property type="entry name" value="HemN_C"/>
</dbReference>
<dbReference type="NCBIfam" id="TIGR00538">
    <property type="entry name" value="hemN"/>
    <property type="match status" value="1"/>
</dbReference>
<evidence type="ECO:0000256" key="13">
    <source>
        <dbReference type="ARBA" id="ARBA00023004"/>
    </source>
</evidence>
<dbReference type="CDD" id="cd01335">
    <property type="entry name" value="Radical_SAM"/>
    <property type="match status" value="1"/>
</dbReference>
<dbReference type="GO" id="GO:0005737">
    <property type="term" value="C:cytoplasm"/>
    <property type="evidence" value="ECO:0007669"/>
    <property type="project" value="UniProtKB-SubCell"/>
</dbReference>
<evidence type="ECO:0000256" key="14">
    <source>
        <dbReference type="ARBA" id="ARBA00023014"/>
    </source>
</evidence>
<evidence type="ECO:0000256" key="12">
    <source>
        <dbReference type="ARBA" id="ARBA00023002"/>
    </source>
</evidence>
<dbReference type="InterPro" id="IPR007197">
    <property type="entry name" value="rSAM"/>
</dbReference>
<dbReference type="PIRSF" id="PIRSF000167">
    <property type="entry name" value="HemN"/>
    <property type="match status" value="1"/>
</dbReference>
<dbReference type="InterPro" id="IPR023404">
    <property type="entry name" value="rSAM_horseshoe"/>
</dbReference>
<evidence type="ECO:0000256" key="9">
    <source>
        <dbReference type="ARBA" id="ARBA00022490"/>
    </source>
</evidence>
<dbReference type="PANTHER" id="PTHR13932">
    <property type="entry name" value="COPROPORPHYRINIGEN III OXIDASE"/>
    <property type="match status" value="1"/>
</dbReference>
<evidence type="ECO:0000256" key="7">
    <source>
        <dbReference type="ARBA" id="ARBA00020156"/>
    </source>
</evidence>
<dbReference type="GO" id="GO:0051989">
    <property type="term" value="F:coproporphyrinogen dehydrogenase activity"/>
    <property type="evidence" value="ECO:0007669"/>
    <property type="project" value="UniProtKB-EC"/>
</dbReference>
<dbReference type="EC" id="1.3.98.3" evidence="6"/>
<keyword evidence="9" id="KW-0963">Cytoplasm</keyword>
<evidence type="ECO:0000256" key="8">
    <source>
        <dbReference type="ARBA" id="ARBA00022485"/>
    </source>
</evidence>
<dbReference type="FunFam" id="1.10.10.920:FF:000001">
    <property type="entry name" value="Coproporphyrinogen-III oxidase"/>
    <property type="match status" value="1"/>
</dbReference>